<dbReference type="Gene3D" id="3.10.129.110">
    <property type="entry name" value="Polyketide synthase dehydratase"/>
    <property type="match status" value="1"/>
</dbReference>
<dbReference type="Pfam" id="PF08990">
    <property type="entry name" value="Docking"/>
    <property type="match status" value="1"/>
</dbReference>
<dbReference type="InterPro" id="IPR020841">
    <property type="entry name" value="PKS_Beta-ketoAc_synthase_dom"/>
</dbReference>
<dbReference type="InterPro" id="IPR020807">
    <property type="entry name" value="PKS_DH"/>
</dbReference>
<dbReference type="InterPro" id="IPR049900">
    <property type="entry name" value="PKS_mFAS_DH"/>
</dbReference>
<evidence type="ECO:0000259" key="12">
    <source>
        <dbReference type="PROSITE" id="PS52004"/>
    </source>
</evidence>
<evidence type="ECO:0000256" key="11">
    <source>
        <dbReference type="SAM" id="MobiDB-lite"/>
    </source>
</evidence>
<evidence type="ECO:0000256" key="7">
    <source>
        <dbReference type="ARBA" id="ARBA00023268"/>
    </source>
</evidence>
<dbReference type="SMART" id="SM00826">
    <property type="entry name" value="PKS_DH"/>
    <property type="match status" value="1"/>
</dbReference>
<dbReference type="Pfam" id="PF16197">
    <property type="entry name" value="KAsynt_C_assoc"/>
    <property type="match status" value="1"/>
</dbReference>
<comment type="pathway">
    <text evidence="2">Antibiotic biosynthesis.</text>
</comment>
<dbReference type="InterPro" id="IPR015083">
    <property type="entry name" value="NorB/c/GfsB-D-like_docking"/>
</dbReference>
<keyword evidence="7" id="KW-0511">Multifunctional enzyme</keyword>
<evidence type="ECO:0000256" key="5">
    <source>
        <dbReference type="ARBA" id="ARBA00022679"/>
    </source>
</evidence>
<dbReference type="PROSITE" id="PS52019">
    <property type="entry name" value="PKS_MFAS_DH"/>
    <property type="match status" value="1"/>
</dbReference>
<dbReference type="InterPro" id="IPR018201">
    <property type="entry name" value="Ketoacyl_synth_AS"/>
</dbReference>
<evidence type="ECO:0000313" key="14">
    <source>
        <dbReference type="EMBL" id="GDY49987.1"/>
    </source>
</evidence>
<keyword evidence="3" id="KW-0596">Phosphopantetheine</keyword>
<dbReference type="PANTHER" id="PTHR43775:SF51">
    <property type="entry name" value="INACTIVE PHENOLPHTHIOCEROL SYNTHESIS POLYKETIDE SYNTHASE TYPE I PKS1-RELATED"/>
    <property type="match status" value="1"/>
</dbReference>
<feature type="compositionally biased region" description="Pro residues" evidence="11">
    <location>
        <begin position="1023"/>
        <end position="1037"/>
    </location>
</feature>
<dbReference type="InterPro" id="IPR050091">
    <property type="entry name" value="PKS_NRPS_Biosynth_Enz"/>
</dbReference>
<dbReference type="InterPro" id="IPR014030">
    <property type="entry name" value="Ketoacyl_synth_N"/>
</dbReference>
<dbReference type="Pfam" id="PF21089">
    <property type="entry name" value="PKS_DH_N"/>
    <property type="match status" value="1"/>
</dbReference>
<evidence type="ECO:0000259" key="13">
    <source>
        <dbReference type="PROSITE" id="PS52019"/>
    </source>
</evidence>
<dbReference type="AlphaFoldDB" id="A0A4D4KU36"/>
<dbReference type="InterPro" id="IPR049552">
    <property type="entry name" value="PKS_DH_N"/>
</dbReference>
<accession>A0A4D4KU36</accession>
<dbReference type="FunFam" id="3.40.366.10:FF:000002">
    <property type="entry name" value="Probable polyketide synthase 2"/>
    <property type="match status" value="1"/>
</dbReference>
<dbReference type="Gene3D" id="3.30.70.3290">
    <property type="match status" value="1"/>
</dbReference>
<dbReference type="Pfam" id="PF00109">
    <property type="entry name" value="ketoacyl-synt"/>
    <property type="match status" value="1"/>
</dbReference>
<feature type="compositionally biased region" description="Low complexity" evidence="11">
    <location>
        <begin position="1118"/>
        <end position="1128"/>
    </location>
</feature>
<proteinExistence type="predicted"/>
<dbReference type="SMART" id="SM00827">
    <property type="entry name" value="PKS_AT"/>
    <property type="match status" value="1"/>
</dbReference>
<dbReference type="InterPro" id="IPR016036">
    <property type="entry name" value="Malonyl_transacylase_ACP-bd"/>
</dbReference>
<dbReference type="GO" id="GO:0004312">
    <property type="term" value="F:fatty acid synthase activity"/>
    <property type="evidence" value="ECO:0007669"/>
    <property type="project" value="TreeGrafter"/>
</dbReference>
<dbReference type="SMART" id="SM00825">
    <property type="entry name" value="PKS_KS"/>
    <property type="match status" value="1"/>
</dbReference>
<dbReference type="SUPFAM" id="SSF52151">
    <property type="entry name" value="FabD/lysophospholipase-like"/>
    <property type="match status" value="1"/>
</dbReference>
<reference evidence="14 15" key="1">
    <citation type="journal article" date="2020" name="Int. J. Syst. Evol. Microbiol.">
        <title>Reclassification of Streptomyces castelarensis and Streptomyces sporoclivatus as later heterotypic synonyms of Streptomyces antimycoticus.</title>
        <authorList>
            <person name="Komaki H."/>
            <person name="Tamura T."/>
        </authorList>
    </citation>
    <scope>NUCLEOTIDE SEQUENCE [LARGE SCALE GENOMIC DNA]</scope>
    <source>
        <strain evidence="14 15">NBRC 13459</strain>
    </source>
</reference>
<keyword evidence="5" id="KW-0808">Transferase</keyword>
<dbReference type="InterPro" id="IPR014043">
    <property type="entry name" value="Acyl_transferase_dom"/>
</dbReference>
<keyword evidence="10" id="KW-0175">Coiled coil</keyword>
<evidence type="ECO:0000256" key="4">
    <source>
        <dbReference type="ARBA" id="ARBA00022553"/>
    </source>
</evidence>
<dbReference type="InterPro" id="IPR001227">
    <property type="entry name" value="Ac_transferase_dom_sf"/>
</dbReference>
<keyword evidence="15" id="KW-1185">Reference proteome</keyword>
<dbReference type="FunFam" id="3.40.47.10:FF:000019">
    <property type="entry name" value="Polyketide synthase type I"/>
    <property type="match status" value="1"/>
</dbReference>
<dbReference type="GO" id="GO:0004315">
    <property type="term" value="F:3-oxoacyl-[acyl-carrier-protein] synthase activity"/>
    <property type="evidence" value="ECO:0007669"/>
    <property type="project" value="InterPro"/>
</dbReference>
<dbReference type="PROSITE" id="PS00606">
    <property type="entry name" value="KS3_1"/>
    <property type="match status" value="1"/>
</dbReference>
<evidence type="ECO:0000256" key="2">
    <source>
        <dbReference type="ARBA" id="ARBA00004792"/>
    </source>
</evidence>
<dbReference type="InterPro" id="IPR014031">
    <property type="entry name" value="Ketoacyl_synth_C"/>
</dbReference>
<feature type="region of interest" description="N-terminal hotdog fold" evidence="9">
    <location>
        <begin position="901"/>
        <end position="1026"/>
    </location>
</feature>
<comment type="caution">
    <text evidence="9">Lacks conserved residue(s) required for the propagation of feature annotation.</text>
</comment>
<comment type="cofactor">
    <cofactor evidence="1">
        <name>pantetheine 4'-phosphate</name>
        <dbReference type="ChEBI" id="CHEBI:47942"/>
    </cofactor>
</comment>
<dbReference type="GO" id="GO:0031177">
    <property type="term" value="F:phosphopantetheine binding"/>
    <property type="evidence" value="ECO:0007669"/>
    <property type="project" value="UniProtKB-ARBA"/>
</dbReference>
<dbReference type="InterPro" id="IPR042104">
    <property type="entry name" value="PKS_dehydratase_sf"/>
</dbReference>
<feature type="coiled-coil region" evidence="10">
    <location>
        <begin position="5"/>
        <end position="32"/>
    </location>
</feature>
<keyword evidence="4" id="KW-0597">Phosphoprotein</keyword>
<evidence type="ECO:0000256" key="9">
    <source>
        <dbReference type="PROSITE-ProRule" id="PRU01363"/>
    </source>
</evidence>
<dbReference type="SUPFAM" id="SSF53901">
    <property type="entry name" value="Thiolase-like"/>
    <property type="match status" value="1"/>
</dbReference>
<evidence type="ECO:0000256" key="8">
    <source>
        <dbReference type="ARBA" id="ARBA00023315"/>
    </source>
</evidence>
<keyword evidence="6" id="KW-0045">Antibiotic biosynthesis</keyword>
<dbReference type="InterPro" id="IPR032821">
    <property type="entry name" value="PKS_assoc"/>
</dbReference>
<dbReference type="GO" id="GO:0006633">
    <property type="term" value="P:fatty acid biosynthetic process"/>
    <property type="evidence" value="ECO:0007669"/>
    <property type="project" value="InterPro"/>
</dbReference>
<evidence type="ECO:0000313" key="15">
    <source>
        <dbReference type="Proteomes" id="UP000301309"/>
    </source>
</evidence>
<feature type="domain" description="Ketosynthase family 3 (KS3)" evidence="12">
    <location>
        <begin position="34"/>
        <end position="446"/>
    </location>
</feature>
<dbReference type="CDD" id="cd00833">
    <property type="entry name" value="PKS"/>
    <property type="match status" value="1"/>
</dbReference>
<dbReference type="PANTHER" id="PTHR43775">
    <property type="entry name" value="FATTY ACID SYNTHASE"/>
    <property type="match status" value="1"/>
</dbReference>
<evidence type="ECO:0000256" key="3">
    <source>
        <dbReference type="ARBA" id="ARBA00022450"/>
    </source>
</evidence>
<name>A0A4D4KU36_STRVO</name>
<feature type="compositionally biased region" description="Low complexity" evidence="11">
    <location>
        <begin position="1136"/>
        <end position="1145"/>
    </location>
</feature>
<sequence>MTESNQKLVAALRASLKEAEQLRAQNRRLTAVRHEPIAIIGMACRYPGGVGSPEDLWGVVAEGRDVVSGFPGDRGWDLGSLVDVTGERPGSSYVDQGGFLYGAGEFDPGFFGVSPNEALTMDPQQRLLLEVSWEALERAGVDPRGLRGSSTGVFAGMMYHDYVFNSASGAIASGRVSYVLGLEGPSLTVDTACSSSLVAVHLAGQALRSGECSLALAGGVTVMASPDTFIEFSRQGGLARDGRCKSFAEGADGTGWSEGVGMLLLERVSDARRHGHPVLAVVRGSAVNQDGASNGLTAPNGLAQQRVIRQALESAGVSAAEVDVVEAHGTGTRLGDPIEAQALLATYGQGRVEGRPLWLGSLKSNMGHAQAAAGVAGVIKMVEAMRHGVLPRTIHVDEPSRQVDWASGAVELLTEAREWPVDGRPRRAGISSFGVSGTNAHLILEEGPALKEPEVVERGPWAAVPLIVSAPGAEALPAQAERLGDFLNEYPDLDMADVALASACSRSGLEQRAAVIGADRTELLDALSDLASGRPGQGIVHGRARPDISTAFVFTGQGAQRLGMGRELYGAFPVFASAFDEVCAGFEGVLEGSLREVLWGGDKALLDQTVWAQAGLFAVEVALFRLLESWGVRPDYLVGHSIGEVAAAHVGGMISLPDVCVLVGARGRLMQALPSGGAMLAVQASEDEVLPLLDGAEIAAVNGPASVVVSGTEDAVARTAGACADRGWKTRGLAVSHAFHSALMEPMLDDFAEALGGITFDRPRIPIISTVTAETLTEADAQYWVDQVRRPVRFADGVRWLKERGVGAFVEVGPGAVLAPLVDAPACAVLRGDRPEERALVTAVAQAYAHGVPVDWAAFFARTGARPVDLPTYAFQRRRYWLTASADTGAVERAGLGATDHPFLRAVVSLPEPGGVLLTGRLSADDHPWLADHVVAGATLLPGTAFVELALQAADAAGCDAVEELALHAPLVLPERGGHALRVTVDGDDGTGRRAIRIHARAEDVPLDAPWTLHAEGVLGHGAPPPAPPAAWPPPGRNPSSWRTRTRDCWSAGSATAPHSRGSVRPGSPATRCSPRSRWPRGRRRTPGGSVCIPPSWTPRCTRACWRTAAPTADARSSRSSGGASRCTRSARRRCGCGSRPPGRAASPSAWRTRPESRC</sequence>
<feature type="domain" description="PKS/mFAS DH" evidence="13">
    <location>
        <begin position="901"/>
        <end position="1159"/>
    </location>
</feature>
<dbReference type="SUPFAM" id="SSF55048">
    <property type="entry name" value="Probable ACP-binding domain of malonyl-CoA ACP transacylase"/>
    <property type="match status" value="1"/>
</dbReference>
<gene>
    <name evidence="14" type="ORF">SVIO_006100</name>
</gene>
<feature type="region of interest" description="Disordered" evidence="11">
    <location>
        <begin position="1016"/>
        <end position="1091"/>
    </location>
</feature>
<dbReference type="Proteomes" id="UP000301309">
    <property type="component" value="Unassembled WGS sequence"/>
</dbReference>
<feature type="region of interest" description="Disordered" evidence="11">
    <location>
        <begin position="1112"/>
        <end position="1159"/>
    </location>
</feature>
<organism evidence="14 15">
    <name type="scientific">Streptomyces violaceusniger</name>
    <dbReference type="NCBI Taxonomy" id="68280"/>
    <lineage>
        <taxon>Bacteria</taxon>
        <taxon>Bacillati</taxon>
        <taxon>Actinomycetota</taxon>
        <taxon>Actinomycetes</taxon>
        <taxon>Kitasatosporales</taxon>
        <taxon>Streptomycetaceae</taxon>
        <taxon>Streptomyces</taxon>
        <taxon>Streptomyces violaceusniger group</taxon>
    </lineage>
</organism>
<protein>
    <submittedName>
        <fullName evidence="14">Uncharacterized protein</fullName>
    </submittedName>
</protein>
<dbReference type="InterPro" id="IPR016035">
    <property type="entry name" value="Acyl_Trfase/lysoPLipase"/>
</dbReference>
<feature type="region of interest" description="C-terminal hotdog fold" evidence="9">
    <location>
        <begin position="1041"/>
        <end position="1159"/>
    </location>
</feature>
<dbReference type="Gene3D" id="3.40.366.10">
    <property type="entry name" value="Malonyl-Coenzyme A Acyl Carrier Protein, domain 2"/>
    <property type="match status" value="1"/>
</dbReference>
<dbReference type="InterPro" id="IPR016039">
    <property type="entry name" value="Thiolase-like"/>
</dbReference>
<keyword evidence="8" id="KW-0012">Acyltransferase</keyword>
<dbReference type="Pfam" id="PF02801">
    <property type="entry name" value="Ketoacyl-synt_C"/>
    <property type="match status" value="1"/>
</dbReference>
<dbReference type="Pfam" id="PF00698">
    <property type="entry name" value="Acyl_transf_1"/>
    <property type="match status" value="1"/>
</dbReference>
<dbReference type="PROSITE" id="PS52004">
    <property type="entry name" value="KS3_2"/>
    <property type="match status" value="1"/>
</dbReference>
<evidence type="ECO:0000256" key="1">
    <source>
        <dbReference type="ARBA" id="ARBA00001957"/>
    </source>
</evidence>
<dbReference type="EMBL" id="BJHW01000001">
    <property type="protein sequence ID" value="GDY49987.1"/>
    <property type="molecule type" value="Genomic_DNA"/>
</dbReference>
<evidence type="ECO:0000256" key="6">
    <source>
        <dbReference type="ARBA" id="ARBA00023194"/>
    </source>
</evidence>
<comment type="caution">
    <text evidence="14">The sequence shown here is derived from an EMBL/GenBank/DDBJ whole genome shotgun (WGS) entry which is preliminary data.</text>
</comment>
<evidence type="ECO:0000256" key="10">
    <source>
        <dbReference type="SAM" id="Coils"/>
    </source>
</evidence>
<dbReference type="GO" id="GO:0033068">
    <property type="term" value="P:macrolide biosynthetic process"/>
    <property type="evidence" value="ECO:0007669"/>
    <property type="project" value="UniProtKB-ARBA"/>
</dbReference>
<dbReference type="Gene3D" id="3.40.47.10">
    <property type="match status" value="1"/>
</dbReference>